<comment type="caution">
    <text evidence="2">The sequence shown here is derived from an EMBL/GenBank/DDBJ whole genome shotgun (WGS) entry which is preliminary data.</text>
</comment>
<dbReference type="InterPro" id="IPR010239">
    <property type="entry name" value="CHP02001"/>
</dbReference>
<dbReference type="Pfam" id="PF09694">
    <property type="entry name" value="Gcw_chp"/>
    <property type="match status" value="1"/>
</dbReference>
<name>A0ABQ2WEZ6_9ALTE</name>
<keyword evidence="1" id="KW-0732">Signal</keyword>
<proteinExistence type="predicted"/>
<accession>A0ABQ2WEZ6</accession>
<gene>
    <name evidence="2" type="ORF">GCM10008111_05270</name>
</gene>
<dbReference type="RefSeq" id="WP_189480232.1">
    <property type="nucleotide sequence ID" value="NZ_BMYR01000002.1"/>
</dbReference>
<dbReference type="NCBIfam" id="TIGR02001">
    <property type="entry name" value="gcw_chp"/>
    <property type="match status" value="1"/>
</dbReference>
<keyword evidence="3" id="KW-1185">Reference proteome</keyword>
<evidence type="ECO:0000313" key="2">
    <source>
        <dbReference type="EMBL" id="GGW52213.1"/>
    </source>
</evidence>
<dbReference type="Proteomes" id="UP000634667">
    <property type="component" value="Unassembled WGS sequence"/>
</dbReference>
<dbReference type="EMBL" id="BMYR01000002">
    <property type="protein sequence ID" value="GGW52213.1"/>
    <property type="molecule type" value="Genomic_DNA"/>
</dbReference>
<feature type="signal peptide" evidence="1">
    <location>
        <begin position="1"/>
        <end position="28"/>
    </location>
</feature>
<dbReference type="SUPFAM" id="SSF56935">
    <property type="entry name" value="Porins"/>
    <property type="match status" value="1"/>
</dbReference>
<organism evidence="2 3">
    <name type="scientific">Alishewanella tabrizica</name>
    <dbReference type="NCBI Taxonomy" id="671278"/>
    <lineage>
        <taxon>Bacteria</taxon>
        <taxon>Pseudomonadati</taxon>
        <taxon>Pseudomonadota</taxon>
        <taxon>Gammaproteobacteria</taxon>
        <taxon>Alteromonadales</taxon>
        <taxon>Alteromonadaceae</taxon>
        <taxon>Alishewanella</taxon>
    </lineage>
</organism>
<feature type="chain" id="PRO_5045082384" evidence="1">
    <location>
        <begin position="29"/>
        <end position="227"/>
    </location>
</feature>
<reference evidence="3" key="1">
    <citation type="journal article" date="2019" name="Int. J. Syst. Evol. Microbiol.">
        <title>The Global Catalogue of Microorganisms (GCM) 10K type strain sequencing project: providing services to taxonomists for standard genome sequencing and annotation.</title>
        <authorList>
            <consortium name="The Broad Institute Genomics Platform"/>
            <consortium name="The Broad Institute Genome Sequencing Center for Infectious Disease"/>
            <person name="Wu L."/>
            <person name="Ma J."/>
        </authorList>
    </citation>
    <scope>NUCLEOTIDE SEQUENCE [LARGE SCALE GENOMIC DNA]</scope>
    <source>
        <strain evidence="3">KCTC 23723</strain>
    </source>
</reference>
<evidence type="ECO:0000256" key="1">
    <source>
        <dbReference type="SAM" id="SignalP"/>
    </source>
</evidence>
<sequence>MTLMKKLSVATYSSLFVALSAASMQTQAVEVSGDVTFVSDYAFRGISQTDEAPALQGGLTLAAESGLYVSVWGSSVDFGGQGTLELDVMLGWSGDIAEDWSADVGIMRYGYPNTEFEGSNFWELYGSVSYKDLTLGLAYSDDYYGNTGNYYYVYAGYSLALSENFGLDFHIGQNEYSDDSSASYLDYGVTLSTEVLGIGLSLAYIDTDIKECTLCDSRVVLGVSKSF</sequence>
<protein>
    <submittedName>
        <fullName evidence="2">TIGR02001 family outer membrane protein</fullName>
    </submittedName>
</protein>
<evidence type="ECO:0000313" key="3">
    <source>
        <dbReference type="Proteomes" id="UP000634667"/>
    </source>
</evidence>